<reference evidence="7" key="1">
    <citation type="submission" date="2023-06" db="EMBL/GenBank/DDBJ databases">
        <authorList>
            <person name="Jiang Y."/>
            <person name="Liu Q."/>
        </authorList>
    </citation>
    <scope>NUCLEOTIDE SEQUENCE</scope>
    <source>
        <strain evidence="7">CGMCC 1.12089</strain>
    </source>
</reference>
<organism evidence="7 8">
    <name type="scientific">Variovorax dokdonensis</name>
    <dbReference type="NCBI Taxonomy" id="344883"/>
    <lineage>
        <taxon>Bacteria</taxon>
        <taxon>Pseudomonadati</taxon>
        <taxon>Pseudomonadota</taxon>
        <taxon>Betaproteobacteria</taxon>
        <taxon>Burkholderiales</taxon>
        <taxon>Comamonadaceae</taxon>
        <taxon>Variovorax</taxon>
    </lineage>
</organism>
<feature type="transmembrane region" description="Helical" evidence="6">
    <location>
        <begin position="208"/>
        <end position="229"/>
    </location>
</feature>
<evidence type="ECO:0000313" key="7">
    <source>
        <dbReference type="EMBL" id="MDM0046098.1"/>
    </source>
</evidence>
<dbReference type="InterPro" id="IPR045214">
    <property type="entry name" value="Surf1/Surf4"/>
</dbReference>
<protein>
    <recommendedName>
        <fullName evidence="6">SURF1-like protein</fullName>
    </recommendedName>
</protein>
<evidence type="ECO:0000256" key="5">
    <source>
        <dbReference type="ARBA" id="ARBA00023136"/>
    </source>
</evidence>
<dbReference type="PANTHER" id="PTHR23427:SF2">
    <property type="entry name" value="SURFEIT LOCUS PROTEIN 1"/>
    <property type="match status" value="1"/>
</dbReference>
<evidence type="ECO:0000256" key="6">
    <source>
        <dbReference type="RuleBase" id="RU363076"/>
    </source>
</evidence>
<evidence type="ECO:0000256" key="4">
    <source>
        <dbReference type="ARBA" id="ARBA00022989"/>
    </source>
</evidence>
<dbReference type="PANTHER" id="PTHR23427">
    <property type="entry name" value="SURFEIT LOCUS PROTEIN"/>
    <property type="match status" value="1"/>
</dbReference>
<evidence type="ECO:0000313" key="8">
    <source>
        <dbReference type="Proteomes" id="UP001174908"/>
    </source>
</evidence>
<comment type="caution">
    <text evidence="6">Lacks conserved residue(s) required for the propagation of feature annotation.</text>
</comment>
<keyword evidence="8" id="KW-1185">Reference proteome</keyword>
<keyword evidence="4 6" id="KW-1133">Transmembrane helix</keyword>
<gene>
    <name evidence="7" type="ORF">QTH91_16530</name>
</gene>
<dbReference type="Proteomes" id="UP001174908">
    <property type="component" value="Unassembled WGS sequence"/>
</dbReference>
<keyword evidence="5 6" id="KW-0472">Membrane</keyword>
<evidence type="ECO:0000256" key="3">
    <source>
        <dbReference type="ARBA" id="ARBA00022692"/>
    </source>
</evidence>
<comment type="caution">
    <text evidence="7">The sequence shown here is derived from an EMBL/GenBank/DDBJ whole genome shotgun (WGS) entry which is preliminary data.</text>
</comment>
<dbReference type="CDD" id="cd06662">
    <property type="entry name" value="SURF1"/>
    <property type="match status" value="1"/>
</dbReference>
<dbReference type="PROSITE" id="PS50895">
    <property type="entry name" value="SURF1"/>
    <property type="match status" value="1"/>
</dbReference>
<evidence type="ECO:0000256" key="1">
    <source>
        <dbReference type="ARBA" id="ARBA00004370"/>
    </source>
</evidence>
<dbReference type="Pfam" id="PF02104">
    <property type="entry name" value="SURF1"/>
    <property type="match status" value="1"/>
</dbReference>
<comment type="similarity">
    <text evidence="2 6">Belongs to the SURF1 family.</text>
</comment>
<evidence type="ECO:0000256" key="2">
    <source>
        <dbReference type="ARBA" id="ARBA00007165"/>
    </source>
</evidence>
<keyword evidence="6" id="KW-1003">Cell membrane</keyword>
<accession>A0ABT7NDT7</accession>
<dbReference type="EMBL" id="JASZYV010000003">
    <property type="protein sequence ID" value="MDM0046098.1"/>
    <property type="molecule type" value="Genomic_DNA"/>
</dbReference>
<comment type="subcellular location">
    <subcellularLocation>
        <location evidence="6">Cell membrane</location>
        <topology evidence="6">Multi-pass membrane protein</topology>
    </subcellularLocation>
    <subcellularLocation>
        <location evidence="1">Membrane</location>
    </subcellularLocation>
</comment>
<sequence>MLALGALLLLAFVAFCALGVWQLERRAWKLDLIARVDARVHAAPVPAPAKAAWPQVNAANDEYRRVSLRGRFLHDRESLVQALSDRGAGFWVLTPLVQADGTVVLVNRGFVTPALRERAARAADEPKGDVDIVGLLRLSEPGGGFLRRNDPAANRWYSRDVAAIAAARSLQSVGPVAPYFVDAGAQAGATPDQPEGGLTVIQFRNTHMSYALTWFAMALGTAFAAWWLFLGDRRKARRGEA</sequence>
<keyword evidence="3 6" id="KW-0812">Transmembrane</keyword>
<proteinExistence type="inferred from homology"/>
<dbReference type="InterPro" id="IPR002994">
    <property type="entry name" value="Surf1/Shy1"/>
</dbReference>
<name>A0ABT7NDT7_9BURK</name>